<dbReference type="InterPro" id="IPR029063">
    <property type="entry name" value="SAM-dependent_MTases_sf"/>
</dbReference>
<dbReference type="GO" id="GO:0005789">
    <property type="term" value="C:endoplasmic reticulum membrane"/>
    <property type="evidence" value="ECO:0007669"/>
    <property type="project" value="TreeGrafter"/>
</dbReference>
<dbReference type="AlphaFoldDB" id="A0A6C0IBN6"/>
<name>A0A6C0IBN6_9ZZZZ</name>
<feature type="domain" description="Methyltransferase FkbM" evidence="1">
    <location>
        <begin position="27"/>
        <end position="192"/>
    </location>
</feature>
<dbReference type="PANTHER" id="PTHR34009">
    <property type="entry name" value="PROTEIN STAR"/>
    <property type="match status" value="1"/>
</dbReference>
<dbReference type="PANTHER" id="PTHR34009:SF2">
    <property type="entry name" value="PROTEIN STAR"/>
    <property type="match status" value="1"/>
</dbReference>
<dbReference type="GO" id="GO:0016197">
    <property type="term" value="P:endosomal transport"/>
    <property type="evidence" value="ECO:0007669"/>
    <property type="project" value="TreeGrafter"/>
</dbReference>
<dbReference type="GO" id="GO:0031902">
    <property type="term" value="C:late endosome membrane"/>
    <property type="evidence" value="ECO:0007669"/>
    <property type="project" value="TreeGrafter"/>
</dbReference>
<sequence length="207" mass="23496">MQSYSQLAQDLRVLEFYKIKTNGFFVDIGAADGIELSNTYLLELGANWKGICVEPNPNNYNKLIVNRPTAICCDKAIYNETGLILNFDIAHINPLLSGISGINNVTHLKSVVDANKSTIQVETLLLTELLDKNNAPNFIEYLSLDTEGSEYEILKNFNFDKYTFGLIDVEHNYIEPIRSQIRELLLANGYIYMGENNWDDSYKHNSV</sequence>
<dbReference type="GO" id="GO:0005886">
    <property type="term" value="C:plasma membrane"/>
    <property type="evidence" value="ECO:0007669"/>
    <property type="project" value="TreeGrafter"/>
</dbReference>
<dbReference type="InterPro" id="IPR006342">
    <property type="entry name" value="FkbM_mtfrase"/>
</dbReference>
<dbReference type="NCBIfam" id="TIGR01444">
    <property type="entry name" value="fkbM_fam"/>
    <property type="match status" value="1"/>
</dbReference>
<dbReference type="InterPro" id="IPR053202">
    <property type="entry name" value="EGF_Rcpt_Signaling_Reg"/>
</dbReference>
<proteinExistence type="predicted"/>
<dbReference type="GO" id="GO:0006888">
    <property type="term" value="P:endoplasmic reticulum to Golgi vesicle-mediated transport"/>
    <property type="evidence" value="ECO:0007669"/>
    <property type="project" value="TreeGrafter"/>
</dbReference>
<evidence type="ECO:0000313" key="2">
    <source>
        <dbReference type="EMBL" id="QHT90000.1"/>
    </source>
</evidence>
<reference evidence="2" key="1">
    <citation type="journal article" date="2020" name="Nature">
        <title>Giant virus diversity and host interactions through global metagenomics.</title>
        <authorList>
            <person name="Schulz F."/>
            <person name="Roux S."/>
            <person name="Paez-Espino D."/>
            <person name="Jungbluth S."/>
            <person name="Walsh D.A."/>
            <person name="Denef V.J."/>
            <person name="McMahon K.D."/>
            <person name="Konstantinidis K.T."/>
            <person name="Eloe-Fadrosh E.A."/>
            <person name="Kyrpides N.C."/>
            <person name="Woyke T."/>
        </authorList>
    </citation>
    <scope>NUCLEOTIDE SEQUENCE</scope>
    <source>
        <strain evidence="2">GVMAG-M-3300023184-62</strain>
    </source>
</reference>
<protein>
    <recommendedName>
        <fullName evidence="1">Methyltransferase FkbM domain-containing protein</fullName>
    </recommendedName>
</protein>
<organism evidence="2">
    <name type="scientific">viral metagenome</name>
    <dbReference type="NCBI Taxonomy" id="1070528"/>
    <lineage>
        <taxon>unclassified sequences</taxon>
        <taxon>metagenomes</taxon>
        <taxon>organismal metagenomes</taxon>
    </lineage>
</organism>
<dbReference type="Pfam" id="PF05050">
    <property type="entry name" value="Methyltransf_21"/>
    <property type="match status" value="1"/>
</dbReference>
<dbReference type="EMBL" id="MN740152">
    <property type="protein sequence ID" value="QHT90000.1"/>
    <property type="molecule type" value="Genomic_DNA"/>
</dbReference>
<evidence type="ECO:0000259" key="1">
    <source>
        <dbReference type="Pfam" id="PF05050"/>
    </source>
</evidence>
<dbReference type="Gene3D" id="3.40.50.150">
    <property type="entry name" value="Vaccinia Virus protein VP39"/>
    <property type="match status" value="1"/>
</dbReference>
<dbReference type="GO" id="GO:0005794">
    <property type="term" value="C:Golgi apparatus"/>
    <property type="evidence" value="ECO:0007669"/>
    <property type="project" value="TreeGrafter"/>
</dbReference>
<dbReference type="SUPFAM" id="SSF53335">
    <property type="entry name" value="S-adenosyl-L-methionine-dependent methyltransferases"/>
    <property type="match status" value="1"/>
</dbReference>
<accession>A0A6C0IBN6</accession>